<organism evidence="1">
    <name type="scientific">Zea mays</name>
    <name type="common">Maize</name>
    <dbReference type="NCBI Taxonomy" id="4577"/>
    <lineage>
        <taxon>Eukaryota</taxon>
        <taxon>Viridiplantae</taxon>
        <taxon>Streptophyta</taxon>
        <taxon>Embryophyta</taxon>
        <taxon>Tracheophyta</taxon>
        <taxon>Spermatophyta</taxon>
        <taxon>Magnoliopsida</taxon>
        <taxon>Liliopsida</taxon>
        <taxon>Poales</taxon>
        <taxon>Poaceae</taxon>
        <taxon>PACMAD clade</taxon>
        <taxon>Panicoideae</taxon>
        <taxon>Andropogonodae</taxon>
        <taxon>Andropogoneae</taxon>
        <taxon>Tripsacinae</taxon>
        <taxon>Zea</taxon>
    </lineage>
</organism>
<reference evidence="1" key="2">
    <citation type="submission" date="2012-06" db="EMBL/GenBank/DDBJ databases">
        <authorList>
            <person name="Yu Y."/>
            <person name="Currie J."/>
            <person name="Lomeli R."/>
            <person name="Angelova A."/>
            <person name="Collura K."/>
            <person name="Wissotski M."/>
            <person name="Campos D."/>
            <person name="Kudrna D."/>
            <person name="Golser W."/>
            <person name="Ashely E."/>
            <person name="Descour A."/>
            <person name="Fernandes J."/>
            <person name="Soderlund C."/>
            <person name="Walbot V."/>
        </authorList>
    </citation>
    <scope>NUCLEOTIDE SEQUENCE</scope>
    <source>
        <strain evidence="1">B73</strain>
    </source>
</reference>
<dbReference type="AlphaFoldDB" id="C4J9S0"/>
<name>C4J9S0_MAIZE</name>
<evidence type="ECO:0000313" key="1">
    <source>
        <dbReference type="EMBL" id="ACR37920.1"/>
    </source>
</evidence>
<proteinExistence type="evidence at transcript level"/>
<reference evidence="1" key="1">
    <citation type="journal article" date="2009" name="PLoS Genet.">
        <title>Sequencing, mapping, and analysis of 27,455 maize full-length cDNAs.</title>
        <authorList>
            <person name="Soderlund C."/>
            <person name="Descour A."/>
            <person name="Kudrna D."/>
            <person name="Bomhoff M."/>
            <person name="Boyd L."/>
            <person name="Currie J."/>
            <person name="Angelova A."/>
            <person name="Collura K."/>
            <person name="Wissotski M."/>
            <person name="Ashley E."/>
            <person name="Morrow D."/>
            <person name="Fernandes J."/>
            <person name="Walbot V."/>
            <person name="Yu Y."/>
        </authorList>
    </citation>
    <scope>NUCLEOTIDE SEQUENCE</scope>
    <source>
        <strain evidence="1">B73</strain>
    </source>
</reference>
<accession>C4J9S0</accession>
<sequence length="212" mass="23329">MLGERLLQGPDRRCVIPGACRELEQRRRLPQQRLRDQLVGGAEVPATLHRPLAVPHALLILAHVEVGGGAVSEEGDISGVEERAAGVVLDGRLEEGLAVCVVAGLLGAPRLLRPLVLLHRVAPQRMDDAMALRQLRAHFWPSAAWAWRVACRGQAGRRWRLWGSGDDLTRLGHLADAACREIIGILALNSLYSFLRDFMSFMQIFEAAITTN</sequence>
<dbReference type="EMBL" id="BT087567">
    <property type="protein sequence ID" value="ACR37920.1"/>
    <property type="molecule type" value="mRNA"/>
</dbReference>
<protein>
    <submittedName>
        <fullName evidence="1">Uncharacterized protein</fullName>
    </submittedName>
</protein>